<dbReference type="InterPro" id="IPR040079">
    <property type="entry name" value="Glutathione_S-Trfase"/>
</dbReference>
<dbReference type="InterPro" id="IPR036249">
    <property type="entry name" value="Thioredoxin-like_sf"/>
</dbReference>
<dbReference type="InterPro" id="IPR004046">
    <property type="entry name" value="GST_C"/>
</dbReference>
<dbReference type="Pfam" id="PF02798">
    <property type="entry name" value="GST_N"/>
    <property type="match status" value="1"/>
</dbReference>
<dbReference type="InterPro" id="IPR010987">
    <property type="entry name" value="Glutathione-S-Trfase_C-like"/>
</dbReference>
<feature type="domain" description="GST N-terminal" evidence="3">
    <location>
        <begin position="77"/>
        <end position="158"/>
    </location>
</feature>
<dbReference type="Proteomes" id="UP001203852">
    <property type="component" value="Unassembled WGS sequence"/>
</dbReference>
<evidence type="ECO:0000259" key="4">
    <source>
        <dbReference type="PROSITE" id="PS50405"/>
    </source>
</evidence>
<proteinExistence type="inferred from homology"/>
<dbReference type="PROSITE" id="PS50404">
    <property type="entry name" value="GST_NTER"/>
    <property type="match status" value="1"/>
</dbReference>
<protein>
    <submittedName>
        <fullName evidence="5">Glutathione S-transferase</fullName>
    </submittedName>
</protein>
<dbReference type="SFLD" id="SFLDG00358">
    <property type="entry name" value="Main_(cytGST)"/>
    <property type="match status" value="1"/>
</dbReference>
<gene>
    <name evidence="5" type="ORF">EDD36DRAFT_430465</name>
</gene>
<dbReference type="CDD" id="cd03048">
    <property type="entry name" value="GST_N_Ure2p_like"/>
    <property type="match status" value="1"/>
</dbReference>
<dbReference type="SUPFAM" id="SSF52833">
    <property type="entry name" value="Thioredoxin-like"/>
    <property type="match status" value="1"/>
</dbReference>
<evidence type="ECO:0000259" key="3">
    <source>
        <dbReference type="PROSITE" id="PS50404"/>
    </source>
</evidence>
<reference evidence="5" key="1">
    <citation type="journal article" date="2022" name="bioRxiv">
        <title>Deciphering the potential niche of two novel black yeast fungi from a biological soil crust based on their genomes, phenotypes, and melanin regulation.</title>
        <authorList>
            <consortium name="DOE Joint Genome Institute"/>
            <person name="Carr E.C."/>
            <person name="Barton Q."/>
            <person name="Grambo S."/>
            <person name="Sullivan M."/>
            <person name="Renfro C.M."/>
            <person name="Kuo A."/>
            <person name="Pangilinan J."/>
            <person name="Lipzen A."/>
            <person name="Keymanesh K."/>
            <person name="Savage E."/>
            <person name="Barry K."/>
            <person name="Grigoriev I.V."/>
            <person name="Riekhof W.R."/>
            <person name="Harris S.S."/>
        </authorList>
    </citation>
    <scope>NUCLEOTIDE SEQUENCE</scope>
    <source>
        <strain evidence="5">JF 03-4F</strain>
    </source>
</reference>
<organism evidence="5 6">
    <name type="scientific">Exophiala viscosa</name>
    <dbReference type="NCBI Taxonomy" id="2486360"/>
    <lineage>
        <taxon>Eukaryota</taxon>
        <taxon>Fungi</taxon>
        <taxon>Dikarya</taxon>
        <taxon>Ascomycota</taxon>
        <taxon>Pezizomycotina</taxon>
        <taxon>Eurotiomycetes</taxon>
        <taxon>Chaetothyriomycetidae</taxon>
        <taxon>Chaetothyriales</taxon>
        <taxon>Herpotrichiellaceae</taxon>
        <taxon>Exophiala</taxon>
    </lineage>
</organism>
<accession>A0AAN6E461</accession>
<evidence type="ECO:0000313" key="6">
    <source>
        <dbReference type="Proteomes" id="UP001203852"/>
    </source>
</evidence>
<comment type="caution">
    <text evidence="5">The sequence shown here is derived from an EMBL/GenBank/DDBJ whole genome shotgun (WGS) entry which is preliminary data.</text>
</comment>
<dbReference type="InterPro" id="IPR036282">
    <property type="entry name" value="Glutathione-S-Trfase_C_sf"/>
</dbReference>
<dbReference type="Gene3D" id="1.20.1050.10">
    <property type="match status" value="1"/>
</dbReference>
<dbReference type="PANTHER" id="PTHR44051:SF8">
    <property type="entry name" value="GLUTATHIONE S-TRANSFERASE GSTA"/>
    <property type="match status" value="1"/>
</dbReference>
<dbReference type="SFLD" id="SFLDG01151">
    <property type="entry name" value="Main.2:_Nu-like"/>
    <property type="match status" value="1"/>
</dbReference>
<dbReference type="PROSITE" id="PS50405">
    <property type="entry name" value="GST_CTER"/>
    <property type="match status" value="1"/>
</dbReference>
<evidence type="ECO:0000256" key="1">
    <source>
        <dbReference type="ARBA" id="ARBA00007409"/>
    </source>
</evidence>
<evidence type="ECO:0000313" key="5">
    <source>
        <dbReference type="EMBL" id="KAI1617022.1"/>
    </source>
</evidence>
<name>A0AAN6E461_9EURO</name>
<dbReference type="Gene3D" id="3.40.30.10">
    <property type="entry name" value="Glutaredoxin"/>
    <property type="match status" value="1"/>
</dbReference>
<dbReference type="AlphaFoldDB" id="A0AAN6E461"/>
<dbReference type="EMBL" id="MU404351">
    <property type="protein sequence ID" value="KAI1617022.1"/>
    <property type="molecule type" value="Genomic_DNA"/>
</dbReference>
<dbReference type="PANTHER" id="PTHR44051">
    <property type="entry name" value="GLUTATHIONE S-TRANSFERASE-RELATED"/>
    <property type="match status" value="1"/>
</dbReference>
<dbReference type="Pfam" id="PF00043">
    <property type="entry name" value="GST_C"/>
    <property type="match status" value="1"/>
</dbReference>
<feature type="domain" description="GST C-terminal" evidence="4">
    <location>
        <begin position="165"/>
        <end position="289"/>
    </location>
</feature>
<dbReference type="InterPro" id="IPR004045">
    <property type="entry name" value="Glutathione_S-Trfase_N"/>
</dbReference>
<dbReference type="SUPFAM" id="SSF47616">
    <property type="entry name" value="GST C-terminal domain-like"/>
    <property type="match status" value="1"/>
</dbReference>
<evidence type="ECO:0000256" key="2">
    <source>
        <dbReference type="RuleBase" id="RU003494"/>
    </source>
</evidence>
<comment type="similarity">
    <text evidence="1 2">Belongs to the GST superfamily.</text>
</comment>
<keyword evidence="6" id="KW-1185">Reference proteome</keyword>
<dbReference type="SFLD" id="SFLDS00019">
    <property type="entry name" value="Glutathione_Transferase_(cytos"/>
    <property type="match status" value="1"/>
</dbReference>
<sequence length="308" mass="35040">MGRVPDVIGLSLLTSRTRSTSISELLCSAHARLLAASSIKTTSPPHRRPIEQRRYLRLEPSPEVPIRSTNMSSSPPYNKLSYYTFGTPNGLKPALILEELGLKYDSHQVNIMKNEQKEPWFLDINPNGRIPALKDGDLRVFESGAIMLYLTDMYDKEKKFTYEYGTDLYYEMLSWVMFQMGGIGPMQGQANHFRLMAPVYDTYGMKRYIDETKRLISVLEIRLSKADWLAGDKYTIADMASWAWVKGAPSVDIDMSEFPGVERWIKRIAERPATEKAKTATGALPDDKIKEMFDGMKAKMDAKKDEAK</sequence>